<reference evidence="1" key="2">
    <citation type="submission" date="2025-03" db="EMBL/GenBank/DDBJ databases">
        <authorList>
            <consortium name="ELIXIR-Norway"/>
            <consortium name="Elixir Norway"/>
        </authorList>
    </citation>
    <scope>NUCLEOTIDE SEQUENCE</scope>
</reference>
<dbReference type="EMBL" id="OX596085">
    <property type="protein sequence ID" value="CAM9268978.1"/>
    <property type="molecule type" value="Genomic_DNA"/>
</dbReference>
<name>A0AC59Y0K8_RANTA</name>
<proteinExistence type="predicted"/>
<dbReference type="Proteomes" id="UP001162501">
    <property type="component" value="Chromosome 1"/>
</dbReference>
<protein>
    <submittedName>
        <fullName evidence="1">Uncharacterized protein</fullName>
    </submittedName>
</protein>
<gene>
    <name evidence="1" type="ORF">MRATA1EN22A_LOCUS209</name>
</gene>
<organism evidence="1 2">
    <name type="scientific">Rangifer tarandus platyrhynchus</name>
    <name type="common">Svalbard reindeer</name>
    <dbReference type="NCBI Taxonomy" id="3082113"/>
    <lineage>
        <taxon>Eukaryota</taxon>
        <taxon>Metazoa</taxon>
        <taxon>Chordata</taxon>
        <taxon>Craniata</taxon>
        <taxon>Vertebrata</taxon>
        <taxon>Euteleostomi</taxon>
        <taxon>Mammalia</taxon>
        <taxon>Eutheria</taxon>
        <taxon>Laurasiatheria</taxon>
        <taxon>Artiodactyla</taxon>
        <taxon>Ruminantia</taxon>
        <taxon>Pecora</taxon>
        <taxon>Cervidae</taxon>
        <taxon>Odocoileinae</taxon>
        <taxon>Rangifer</taxon>
    </lineage>
</organism>
<reference evidence="1" key="1">
    <citation type="submission" date="2023-05" db="EMBL/GenBank/DDBJ databases">
        <authorList>
            <consortium name="ELIXIR-Norway"/>
        </authorList>
    </citation>
    <scope>NUCLEOTIDE SEQUENCE</scope>
</reference>
<evidence type="ECO:0000313" key="2">
    <source>
        <dbReference type="Proteomes" id="UP001162501"/>
    </source>
</evidence>
<sequence length="122" mass="13316">MSLTAALPKNLLHLSLPPWRQEGTKGPSAPSVERGKPDHRKRKEDMTSTSPFSSRKGGICVIPNTPDNLKLNHAQVGVLSVNPPSHPTEHILMIQRIHDPQRQIALRVPPKGKAGQGTHPPT</sequence>
<accession>A0AC59Y0K8</accession>
<evidence type="ECO:0000313" key="1">
    <source>
        <dbReference type="EMBL" id="CAM9268978.1"/>
    </source>
</evidence>